<keyword evidence="3" id="KW-1185">Reference proteome</keyword>
<reference evidence="3" key="1">
    <citation type="journal article" date="2019" name="Int. J. Syst. Evol. Microbiol.">
        <title>The Global Catalogue of Microorganisms (GCM) 10K type strain sequencing project: providing services to taxonomists for standard genome sequencing and annotation.</title>
        <authorList>
            <consortium name="The Broad Institute Genomics Platform"/>
            <consortium name="The Broad Institute Genome Sequencing Center for Infectious Disease"/>
            <person name="Wu L."/>
            <person name="Ma J."/>
        </authorList>
    </citation>
    <scope>NUCLEOTIDE SEQUENCE [LARGE SCALE GENOMIC DNA]</scope>
    <source>
        <strain evidence="3">JCM 16925</strain>
    </source>
</reference>
<dbReference type="EMBL" id="BAAAZY010000014">
    <property type="protein sequence ID" value="GAA4073044.1"/>
    <property type="molecule type" value="Genomic_DNA"/>
</dbReference>
<comment type="caution">
    <text evidence="2">The sequence shown here is derived from an EMBL/GenBank/DDBJ whole genome shotgun (WGS) entry which is preliminary data.</text>
</comment>
<evidence type="ECO:0000313" key="3">
    <source>
        <dbReference type="Proteomes" id="UP001499984"/>
    </source>
</evidence>
<protein>
    <recommendedName>
        <fullName evidence="4">Secreted protein</fullName>
    </recommendedName>
</protein>
<accession>A0ABP7VS20</accession>
<name>A0ABP7VS20_9ACTN</name>
<organism evidence="2 3">
    <name type="scientific">Streptomyces shaanxiensis</name>
    <dbReference type="NCBI Taxonomy" id="653357"/>
    <lineage>
        <taxon>Bacteria</taxon>
        <taxon>Bacillati</taxon>
        <taxon>Actinomycetota</taxon>
        <taxon>Actinomycetes</taxon>
        <taxon>Kitasatosporales</taxon>
        <taxon>Streptomycetaceae</taxon>
        <taxon>Streptomyces</taxon>
    </lineage>
</organism>
<feature type="region of interest" description="Disordered" evidence="1">
    <location>
        <begin position="87"/>
        <end position="118"/>
    </location>
</feature>
<dbReference type="PROSITE" id="PS51257">
    <property type="entry name" value="PROKAR_LIPOPROTEIN"/>
    <property type="match status" value="1"/>
</dbReference>
<proteinExistence type="predicted"/>
<evidence type="ECO:0000256" key="1">
    <source>
        <dbReference type="SAM" id="MobiDB-lite"/>
    </source>
</evidence>
<sequence length="118" mass="12718">MMPRICGVVFVVVASCRAASGLRLMRSVVTGISSSGLLRDRTAVRARPIVQPATGPDKMRGTPFGGARAENARLGAWWARRSVFVGRQRHQGRGPTGRGSGQSDGEWLDAPSNRLWTT</sequence>
<gene>
    <name evidence="2" type="ORF">GCM10022233_57870</name>
</gene>
<dbReference type="Proteomes" id="UP001499984">
    <property type="component" value="Unassembled WGS sequence"/>
</dbReference>
<evidence type="ECO:0008006" key="4">
    <source>
        <dbReference type="Google" id="ProtNLM"/>
    </source>
</evidence>
<evidence type="ECO:0000313" key="2">
    <source>
        <dbReference type="EMBL" id="GAA4073044.1"/>
    </source>
</evidence>